<keyword evidence="2" id="KW-1185">Reference proteome</keyword>
<proteinExistence type="predicted"/>
<evidence type="ECO:0000313" key="2">
    <source>
        <dbReference type="Proteomes" id="UP001177003"/>
    </source>
</evidence>
<accession>A0AA35ZKB4</accession>
<protein>
    <submittedName>
        <fullName evidence="1">Uncharacterized protein</fullName>
    </submittedName>
</protein>
<gene>
    <name evidence="1" type="ORF">LSALG_LOCUS33211</name>
</gene>
<dbReference type="Proteomes" id="UP001177003">
    <property type="component" value="Chromosome 7"/>
</dbReference>
<dbReference type="AlphaFoldDB" id="A0AA35ZKB4"/>
<dbReference type="EMBL" id="OX465083">
    <property type="protein sequence ID" value="CAI9294224.1"/>
    <property type="molecule type" value="Genomic_DNA"/>
</dbReference>
<reference evidence="1" key="1">
    <citation type="submission" date="2023-04" db="EMBL/GenBank/DDBJ databases">
        <authorList>
            <person name="Vijverberg K."/>
            <person name="Xiong W."/>
            <person name="Schranz E."/>
        </authorList>
    </citation>
    <scope>NUCLEOTIDE SEQUENCE</scope>
</reference>
<sequence length="136" mass="15030">MVTSSKKSIVLKIKDLVALVTKEVYKLYKFSLGIQKNVDVILGYTRTLIKDIHAFNKDFAVELKLKKESYSTIFKIIGNSLTYSCFKTQLAPILDIVLRLPANAIRPSMLMSQGEDKGGSLKDGGGDKGKVVGKVF</sequence>
<evidence type="ECO:0000313" key="1">
    <source>
        <dbReference type="EMBL" id="CAI9294224.1"/>
    </source>
</evidence>
<name>A0AA35ZKB4_LACSI</name>
<organism evidence="1 2">
    <name type="scientific">Lactuca saligna</name>
    <name type="common">Willowleaf lettuce</name>
    <dbReference type="NCBI Taxonomy" id="75948"/>
    <lineage>
        <taxon>Eukaryota</taxon>
        <taxon>Viridiplantae</taxon>
        <taxon>Streptophyta</taxon>
        <taxon>Embryophyta</taxon>
        <taxon>Tracheophyta</taxon>
        <taxon>Spermatophyta</taxon>
        <taxon>Magnoliopsida</taxon>
        <taxon>eudicotyledons</taxon>
        <taxon>Gunneridae</taxon>
        <taxon>Pentapetalae</taxon>
        <taxon>asterids</taxon>
        <taxon>campanulids</taxon>
        <taxon>Asterales</taxon>
        <taxon>Asteraceae</taxon>
        <taxon>Cichorioideae</taxon>
        <taxon>Cichorieae</taxon>
        <taxon>Lactucinae</taxon>
        <taxon>Lactuca</taxon>
    </lineage>
</organism>